<dbReference type="Gene3D" id="3.40.50.300">
    <property type="entry name" value="P-loop containing nucleotide triphosphate hydrolases"/>
    <property type="match status" value="1"/>
</dbReference>
<evidence type="ECO:0000256" key="8">
    <source>
        <dbReference type="ARBA" id="ARBA00051245"/>
    </source>
</evidence>
<evidence type="ECO:0000256" key="1">
    <source>
        <dbReference type="ARBA" id="ARBA00007316"/>
    </source>
</evidence>
<dbReference type="Pfam" id="PF13614">
    <property type="entry name" value="AAA_31"/>
    <property type="match status" value="1"/>
</dbReference>
<keyword evidence="9" id="KW-0175">Coiled coil</keyword>
<dbReference type="AlphaFoldDB" id="A0A0S4L515"/>
<feature type="coiled-coil region" evidence="9">
    <location>
        <begin position="171"/>
        <end position="198"/>
    </location>
</feature>
<sequence length="779" mass="86563">MQSLTQEDLIRVLLKKWWWTVVSIVICMSLAYGGWKVFPKTYKSTVIITMDSPKVAKDYVKGLGGVEVKGFEDLATVAMQQVLLALTNKSVLVPIIETMKPYPDSEEETEESLIKRLRMAISVARPKEGPGIAISYQHADPHMAQAVAAFLVVKLQEDNAKRREGLVETTTEFLSVELNRMKAELEAKEQAISDFKKDHIGELPGQMEANLRTLDRLQTDLTTSSESLNKGGERLTALEKAIREFSEIGSTDVVPVERGGRMIESRPPDLRSAKLEELKQKLNELLGIYKENYPDVVHLRQEIRRLELEPRVADSDQPGMGETTGGRVESSGKAVRKPIDPFLRELMKERNELKSEMAFLKEKQAKTVRQIKELEAHVQRIPAAEQRLTILVRDYENLQKGYQSLLDKRTNARILGNYESRQFGEQYRIIEPANLPYSEEPPTRLHFLLGGLVLGCVIGLGGAIGVEFLKPGCRRPEEVESYLGLSVIASIPPFDSMTVGMGATGSRALLPGPETSISVPGRIPSHYGYGRKWTGAGFGTKRASLTSLPQAFHLIAKWGSHSIIAEQYRVASTRLLLMSAEKKNVVTLVASSIMGEGKTTTAVNLAYVLAHDLKKSTLLIDCDFKRPMVHEYMDISVEPGISEAMLGRDILENCIHHYEGIPLSILPCGDSKVRPASISGIQYVKQILPELRTRYDHVILDGPPILTLADVNVLGSLADQVILVVRAGLTSLEMVRKAVKQLNVSSDEIGVVLTKVEMEFAPYFMYETPYAGKNGRSGE</sequence>
<dbReference type="EMBL" id="CZPZ01000001">
    <property type="protein sequence ID" value="CUS31806.1"/>
    <property type="molecule type" value="Genomic_DNA"/>
</dbReference>
<dbReference type="RefSeq" id="WP_090893955.1">
    <property type="nucleotide sequence ID" value="NZ_CZPZ01000001.1"/>
</dbReference>
<evidence type="ECO:0000256" key="4">
    <source>
        <dbReference type="ARBA" id="ARBA00022741"/>
    </source>
</evidence>
<feature type="region of interest" description="Disordered" evidence="10">
    <location>
        <begin position="312"/>
        <end position="333"/>
    </location>
</feature>
<comment type="similarity">
    <text evidence="1">Belongs to the CpsD/CapB family.</text>
</comment>
<dbReference type="InterPro" id="IPR005702">
    <property type="entry name" value="Wzc-like_C"/>
</dbReference>
<evidence type="ECO:0000313" key="13">
    <source>
        <dbReference type="EMBL" id="CUS31806.1"/>
    </source>
</evidence>
<keyword evidence="14" id="KW-1185">Reference proteome</keyword>
<evidence type="ECO:0000256" key="6">
    <source>
        <dbReference type="ARBA" id="ARBA00022840"/>
    </source>
</evidence>
<dbReference type="OrthoDB" id="9758283at2"/>
<dbReference type="InterPro" id="IPR050445">
    <property type="entry name" value="Bact_polysacc_biosynth/exp"/>
</dbReference>
<keyword evidence="11" id="KW-1133">Transmembrane helix</keyword>
<dbReference type="GO" id="GO:0004713">
    <property type="term" value="F:protein tyrosine kinase activity"/>
    <property type="evidence" value="ECO:0007669"/>
    <property type="project" value="TreeGrafter"/>
</dbReference>
<feature type="transmembrane region" description="Helical" evidence="11">
    <location>
        <begin position="17"/>
        <end position="35"/>
    </location>
</feature>
<keyword evidence="4" id="KW-0547">Nucleotide-binding</keyword>
<keyword evidence="6" id="KW-0067">ATP-binding</keyword>
<evidence type="ECO:0000256" key="2">
    <source>
        <dbReference type="ARBA" id="ARBA00011903"/>
    </source>
</evidence>
<gene>
    <name evidence="13" type="ORF">COMA2_10305</name>
</gene>
<feature type="domain" description="AAA" evidence="12">
    <location>
        <begin position="595"/>
        <end position="743"/>
    </location>
</feature>
<proteinExistence type="inferred from homology"/>
<evidence type="ECO:0000256" key="5">
    <source>
        <dbReference type="ARBA" id="ARBA00022777"/>
    </source>
</evidence>
<protein>
    <recommendedName>
        <fullName evidence="2">non-specific protein-tyrosine kinase</fullName>
        <ecNumber evidence="2">2.7.10.2</ecNumber>
    </recommendedName>
</protein>
<name>A0A0S4L515_9BACT</name>
<accession>A0A0S4L515</accession>
<dbReference type="STRING" id="1742973.COMA2_10305"/>
<dbReference type="PANTHER" id="PTHR32309">
    <property type="entry name" value="TYROSINE-PROTEIN KINASE"/>
    <property type="match status" value="1"/>
</dbReference>
<dbReference type="PANTHER" id="PTHR32309:SF13">
    <property type="entry name" value="FERRIC ENTEROBACTIN TRANSPORT PROTEIN FEPE"/>
    <property type="match status" value="1"/>
</dbReference>
<keyword evidence="11" id="KW-0812">Transmembrane</keyword>
<dbReference type="EC" id="2.7.10.2" evidence="2"/>
<keyword evidence="11" id="KW-0472">Membrane</keyword>
<reference evidence="14" key="1">
    <citation type="submission" date="2015-10" db="EMBL/GenBank/DDBJ databases">
        <authorList>
            <person name="Luecker S."/>
            <person name="Luecker S."/>
        </authorList>
    </citation>
    <scope>NUCLEOTIDE SEQUENCE [LARGE SCALE GENOMIC DNA]</scope>
</reference>
<keyword evidence="3" id="KW-0808">Transferase</keyword>
<dbReference type="InterPro" id="IPR025669">
    <property type="entry name" value="AAA_dom"/>
</dbReference>
<organism evidence="13 14">
    <name type="scientific">Candidatus Nitrospira nitrificans</name>
    <dbReference type="NCBI Taxonomy" id="1742973"/>
    <lineage>
        <taxon>Bacteria</taxon>
        <taxon>Pseudomonadati</taxon>
        <taxon>Nitrospirota</taxon>
        <taxon>Nitrospiria</taxon>
        <taxon>Nitrospirales</taxon>
        <taxon>Nitrospiraceae</taxon>
        <taxon>Nitrospira</taxon>
    </lineage>
</organism>
<evidence type="ECO:0000256" key="9">
    <source>
        <dbReference type="SAM" id="Coils"/>
    </source>
</evidence>
<keyword evidence="5" id="KW-0418">Kinase</keyword>
<evidence type="ECO:0000256" key="11">
    <source>
        <dbReference type="SAM" id="Phobius"/>
    </source>
</evidence>
<evidence type="ECO:0000259" key="12">
    <source>
        <dbReference type="Pfam" id="PF13614"/>
    </source>
</evidence>
<feature type="coiled-coil region" evidence="9">
    <location>
        <begin position="343"/>
        <end position="377"/>
    </location>
</feature>
<dbReference type="Proteomes" id="UP000198736">
    <property type="component" value="Unassembled WGS sequence"/>
</dbReference>
<keyword evidence="7" id="KW-0829">Tyrosine-protein kinase</keyword>
<dbReference type="SUPFAM" id="SSF52540">
    <property type="entry name" value="P-loop containing nucleoside triphosphate hydrolases"/>
    <property type="match status" value="1"/>
</dbReference>
<evidence type="ECO:0000256" key="3">
    <source>
        <dbReference type="ARBA" id="ARBA00022679"/>
    </source>
</evidence>
<dbReference type="GO" id="GO:0005886">
    <property type="term" value="C:plasma membrane"/>
    <property type="evidence" value="ECO:0007669"/>
    <property type="project" value="TreeGrafter"/>
</dbReference>
<comment type="catalytic activity">
    <reaction evidence="8">
        <text>L-tyrosyl-[protein] + ATP = O-phospho-L-tyrosyl-[protein] + ADP + H(+)</text>
        <dbReference type="Rhea" id="RHEA:10596"/>
        <dbReference type="Rhea" id="RHEA-COMP:10136"/>
        <dbReference type="Rhea" id="RHEA-COMP:20101"/>
        <dbReference type="ChEBI" id="CHEBI:15378"/>
        <dbReference type="ChEBI" id="CHEBI:30616"/>
        <dbReference type="ChEBI" id="CHEBI:46858"/>
        <dbReference type="ChEBI" id="CHEBI:61978"/>
        <dbReference type="ChEBI" id="CHEBI:456216"/>
        <dbReference type="EC" id="2.7.10.2"/>
    </reaction>
</comment>
<dbReference type="InterPro" id="IPR027417">
    <property type="entry name" value="P-loop_NTPase"/>
</dbReference>
<evidence type="ECO:0000256" key="7">
    <source>
        <dbReference type="ARBA" id="ARBA00023137"/>
    </source>
</evidence>
<dbReference type="CDD" id="cd05387">
    <property type="entry name" value="BY-kinase"/>
    <property type="match status" value="1"/>
</dbReference>
<evidence type="ECO:0000313" key="14">
    <source>
        <dbReference type="Proteomes" id="UP000198736"/>
    </source>
</evidence>
<evidence type="ECO:0000256" key="10">
    <source>
        <dbReference type="SAM" id="MobiDB-lite"/>
    </source>
</evidence>